<evidence type="ECO:0000259" key="17">
    <source>
        <dbReference type="PROSITE" id="PS50113"/>
    </source>
</evidence>
<dbReference type="Proteomes" id="UP000249842">
    <property type="component" value="Unassembled WGS sequence"/>
</dbReference>
<keyword evidence="6" id="KW-0812">Transmembrane</keyword>
<evidence type="ECO:0000256" key="12">
    <source>
        <dbReference type="ARBA" id="ARBA00023136"/>
    </source>
</evidence>
<dbReference type="Pfam" id="PF08448">
    <property type="entry name" value="PAS_4"/>
    <property type="match status" value="1"/>
</dbReference>
<evidence type="ECO:0000259" key="14">
    <source>
        <dbReference type="PROSITE" id="PS50109"/>
    </source>
</evidence>
<dbReference type="Gene3D" id="2.10.70.100">
    <property type="match status" value="1"/>
</dbReference>
<dbReference type="CDD" id="cd00082">
    <property type="entry name" value="HisKA"/>
    <property type="match status" value="1"/>
</dbReference>
<gene>
    <name evidence="18" type="ORF">DJ021_08175</name>
</gene>
<dbReference type="SUPFAM" id="SSF55874">
    <property type="entry name" value="ATPase domain of HSP90 chaperone/DNA topoisomerase II/histidine kinase"/>
    <property type="match status" value="1"/>
</dbReference>
<dbReference type="PRINTS" id="PR00344">
    <property type="entry name" value="BCTRLSENSOR"/>
</dbReference>
<evidence type="ECO:0000256" key="1">
    <source>
        <dbReference type="ARBA" id="ARBA00000085"/>
    </source>
</evidence>
<dbReference type="GO" id="GO:0016020">
    <property type="term" value="C:membrane"/>
    <property type="evidence" value="ECO:0007669"/>
    <property type="project" value="UniProtKB-SubCell"/>
</dbReference>
<comment type="catalytic activity">
    <reaction evidence="1">
        <text>ATP + protein L-histidine = ADP + protein N-phospho-L-histidine.</text>
        <dbReference type="EC" id="2.7.13.3"/>
    </reaction>
</comment>
<comment type="caution">
    <text evidence="18">The sequence shown here is derived from an EMBL/GenBank/DDBJ whole genome shotgun (WGS) entry which is preliminary data.</text>
</comment>
<keyword evidence="10" id="KW-1133">Transmembrane helix</keyword>
<evidence type="ECO:0000256" key="8">
    <source>
        <dbReference type="ARBA" id="ARBA00022777"/>
    </source>
</evidence>
<dbReference type="FunFam" id="1.10.287.130:FF:000004">
    <property type="entry name" value="Ethylene receptor 1"/>
    <property type="match status" value="1"/>
</dbReference>
<dbReference type="InterPro" id="IPR004358">
    <property type="entry name" value="Sig_transdc_His_kin-like_C"/>
</dbReference>
<dbReference type="PROSITE" id="PS50113">
    <property type="entry name" value="PAC"/>
    <property type="match status" value="1"/>
</dbReference>
<evidence type="ECO:0000256" key="4">
    <source>
        <dbReference type="ARBA" id="ARBA00022553"/>
    </source>
</evidence>
<dbReference type="GO" id="GO:0005524">
    <property type="term" value="F:ATP binding"/>
    <property type="evidence" value="ECO:0007669"/>
    <property type="project" value="UniProtKB-KW"/>
</dbReference>
<evidence type="ECO:0000256" key="10">
    <source>
        <dbReference type="ARBA" id="ARBA00022989"/>
    </source>
</evidence>
<dbReference type="InterPro" id="IPR013656">
    <property type="entry name" value="PAS_4"/>
</dbReference>
<sequence length="777" mass="84968">MIQWLFENSRDLMHVADPDGRLQLVNPAWPRVTGWAEDELIGRAVIDFFHPDDHADIRARLAEVIPGSVSQTERRIRLRAGGWLWVSVRSQRMADGLHIVTLRDATEDRARAEELKEARRTRKMLGTSAGIGTWSYEPSEDAITWSDELLTLTGFAREQAMTPKEFGALLHPSERAAVLAGFRHAATTGEPGRLEHRMLAGDRWITLRATFHTEPRAGGLFALKGLSQDITELAEARDAARLGEQRMRQARREALANARRLKLALRAAEAGVYEIDHVNKTFWASPEFKKLTGQGATSYDKATELRYPGFHPDDLDHVRESFRALHGGAKQSGEAFEARIVKPDGEERWVRVLHHLRVTRNGRWLKAVGLIHDFDARKRQELALVEAQQAAEAASEAKAAFLANMSHEIRTPMNGVMGVLHLLKTEDLSQDGRDMLEEALSCGHMLAELLNDVIDFSKIEAGCLELALEPVDPRALVEGVARLLRPQAEAKALKLIVEADPAQGWVRADPVRVRQALFNLIGNAVKFTERGGVVVRCRPSTRPGMLRFEVQDTGVGIPIEAQPRIFQRFDQGDASTTRKFGGSGLGLAITKRLAEIMGGDVGFTSVQGEGSTFWLEFMAEPAQALAPQAECVAPILEGLRVLVVEDNATNRMIATKLLEQLGASVETAADGYLGVEAAARGGFDLILMDVQMPGIDGLEAARRVRALGGAVARTPIVALTANVLSHQRGAYLEAGMDGVVGKPISPTALISEIARLDAGAEDIADDSGDDCAEHAAA</sequence>
<dbReference type="PANTHER" id="PTHR45339">
    <property type="entry name" value="HYBRID SIGNAL TRANSDUCTION HISTIDINE KINASE J"/>
    <property type="match status" value="1"/>
</dbReference>
<name>A0A328AYQ8_9CAUL</name>
<dbReference type="CDD" id="cd16922">
    <property type="entry name" value="HATPase_EvgS-ArcB-TorS-like"/>
    <property type="match status" value="1"/>
</dbReference>
<dbReference type="InterPro" id="IPR000700">
    <property type="entry name" value="PAS-assoc_C"/>
</dbReference>
<dbReference type="InterPro" id="IPR011006">
    <property type="entry name" value="CheY-like_superfamily"/>
</dbReference>
<dbReference type="PANTHER" id="PTHR45339:SF1">
    <property type="entry name" value="HYBRID SIGNAL TRANSDUCTION HISTIDINE KINASE J"/>
    <property type="match status" value="1"/>
</dbReference>
<feature type="domain" description="PAC" evidence="17">
    <location>
        <begin position="334"/>
        <end position="386"/>
    </location>
</feature>
<keyword evidence="8 18" id="KW-0418">Kinase</keyword>
<feature type="domain" description="Histidine kinase" evidence="14">
    <location>
        <begin position="404"/>
        <end position="621"/>
    </location>
</feature>
<organism evidence="18 19">
    <name type="scientific">Phenylobacterium hankyongense</name>
    <dbReference type="NCBI Taxonomy" id="1813876"/>
    <lineage>
        <taxon>Bacteria</taxon>
        <taxon>Pseudomonadati</taxon>
        <taxon>Pseudomonadota</taxon>
        <taxon>Alphaproteobacteria</taxon>
        <taxon>Caulobacterales</taxon>
        <taxon>Caulobacteraceae</taxon>
        <taxon>Phenylobacterium</taxon>
    </lineage>
</organism>
<keyword evidence="19" id="KW-1185">Reference proteome</keyword>
<dbReference type="InterPro" id="IPR013655">
    <property type="entry name" value="PAS_fold_3"/>
</dbReference>
<dbReference type="Pfam" id="PF02518">
    <property type="entry name" value="HATPase_c"/>
    <property type="match status" value="1"/>
</dbReference>
<evidence type="ECO:0000256" key="2">
    <source>
        <dbReference type="ARBA" id="ARBA00004370"/>
    </source>
</evidence>
<dbReference type="Gene3D" id="3.30.565.10">
    <property type="entry name" value="Histidine kinase-like ATPase, C-terminal domain"/>
    <property type="match status" value="1"/>
</dbReference>
<dbReference type="InterPro" id="IPR005467">
    <property type="entry name" value="His_kinase_dom"/>
</dbReference>
<dbReference type="CDD" id="cd17546">
    <property type="entry name" value="REC_hyHK_CKI1_RcsC-like"/>
    <property type="match status" value="1"/>
</dbReference>
<protein>
    <recommendedName>
        <fullName evidence="3">histidine kinase</fullName>
        <ecNumber evidence="3">2.7.13.3</ecNumber>
    </recommendedName>
</protein>
<dbReference type="InterPro" id="IPR003594">
    <property type="entry name" value="HATPase_dom"/>
</dbReference>
<dbReference type="Pfam" id="PF00072">
    <property type="entry name" value="Response_reg"/>
    <property type="match status" value="1"/>
</dbReference>
<dbReference type="SMART" id="SM00448">
    <property type="entry name" value="REC"/>
    <property type="match status" value="1"/>
</dbReference>
<keyword evidence="11" id="KW-0902">Two-component regulatory system</keyword>
<feature type="domain" description="PAS" evidence="16">
    <location>
        <begin position="1"/>
        <end position="68"/>
    </location>
</feature>
<dbReference type="AlphaFoldDB" id="A0A328AYQ8"/>
<evidence type="ECO:0000259" key="15">
    <source>
        <dbReference type="PROSITE" id="PS50110"/>
    </source>
</evidence>
<dbReference type="InterPro" id="IPR003661">
    <property type="entry name" value="HisK_dim/P_dom"/>
</dbReference>
<comment type="subcellular location">
    <subcellularLocation>
        <location evidence="2">Membrane</location>
    </subcellularLocation>
</comment>
<dbReference type="PROSITE" id="PS50109">
    <property type="entry name" value="HIS_KIN"/>
    <property type="match status" value="1"/>
</dbReference>
<dbReference type="InterPro" id="IPR036097">
    <property type="entry name" value="HisK_dim/P_sf"/>
</dbReference>
<evidence type="ECO:0000259" key="16">
    <source>
        <dbReference type="PROSITE" id="PS50112"/>
    </source>
</evidence>
<evidence type="ECO:0000313" key="19">
    <source>
        <dbReference type="Proteomes" id="UP000249842"/>
    </source>
</evidence>
<dbReference type="EC" id="2.7.13.3" evidence="3"/>
<dbReference type="SMART" id="SM00091">
    <property type="entry name" value="PAS"/>
    <property type="match status" value="3"/>
</dbReference>
<dbReference type="SUPFAM" id="SSF55785">
    <property type="entry name" value="PYP-like sensor domain (PAS domain)"/>
    <property type="match status" value="3"/>
</dbReference>
<dbReference type="PROSITE" id="PS50112">
    <property type="entry name" value="PAS"/>
    <property type="match status" value="2"/>
</dbReference>
<reference evidence="19" key="1">
    <citation type="submission" date="2018-05" db="EMBL/GenBank/DDBJ databases">
        <authorList>
            <person name="Li X."/>
        </authorList>
    </citation>
    <scope>NUCLEOTIDE SEQUENCE [LARGE SCALE GENOMIC DNA]</scope>
    <source>
        <strain evidence="19">HKS-05</strain>
    </source>
</reference>
<dbReference type="InterPro" id="IPR035965">
    <property type="entry name" value="PAS-like_dom_sf"/>
</dbReference>
<dbReference type="NCBIfam" id="TIGR00229">
    <property type="entry name" value="sensory_box"/>
    <property type="match status" value="2"/>
</dbReference>
<dbReference type="SMART" id="SM00387">
    <property type="entry name" value="HATPase_c"/>
    <property type="match status" value="1"/>
</dbReference>
<accession>A0A328AYQ8</accession>
<dbReference type="CDD" id="cd00130">
    <property type="entry name" value="PAS"/>
    <property type="match status" value="2"/>
</dbReference>
<evidence type="ECO:0000256" key="7">
    <source>
        <dbReference type="ARBA" id="ARBA00022741"/>
    </source>
</evidence>
<evidence type="ECO:0000256" key="5">
    <source>
        <dbReference type="ARBA" id="ARBA00022679"/>
    </source>
</evidence>
<dbReference type="OrthoDB" id="9801651at2"/>
<keyword evidence="12" id="KW-0472">Membrane</keyword>
<proteinExistence type="predicted"/>
<keyword evidence="4 13" id="KW-0597">Phosphoprotein</keyword>
<dbReference type="Gene3D" id="1.10.287.130">
    <property type="match status" value="1"/>
</dbReference>
<keyword evidence="5" id="KW-0808">Transferase</keyword>
<feature type="modified residue" description="4-aspartylphosphate" evidence="13">
    <location>
        <position position="689"/>
    </location>
</feature>
<dbReference type="PROSITE" id="PS50110">
    <property type="entry name" value="RESPONSE_REGULATORY"/>
    <property type="match status" value="1"/>
</dbReference>
<evidence type="ECO:0000256" key="3">
    <source>
        <dbReference type="ARBA" id="ARBA00012438"/>
    </source>
</evidence>
<dbReference type="GO" id="GO:0000155">
    <property type="term" value="F:phosphorelay sensor kinase activity"/>
    <property type="evidence" value="ECO:0007669"/>
    <property type="project" value="InterPro"/>
</dbReference>
<keyword evidence="7" id="KW-0547">Nucleotide-binding</keyword>
<evidence type="ECO:0000256" key="11">
    <source>
        <dbReference type="ARBA" id="ARBA00023012"/>
    </source>
</evidence>
<evidence type="ECO:0000256" key="9">
    <source>
        <dbReference type="ARBA" id="ARBA00022840"/>
    </source>
</evidence>
<dbReference type="EMBL" id="QFYP01000001">
    <property type="protein sequence ID" value="RAK59779.1"/>
    <property type="molecule type" value="Genomic_DNA"/>
</dbReference>
<dbReference type="SUPFAM" id="SSF52172">
    <property type="entry name" value="CheY-like"/>
    <property type="match status" value="1"/>
</dbReference>
<dbReference type="FunFam" id="3.30.565.10:FF:000010">
    <property type="entry name" value="Sensor histidine kinase RcsC"/>
    <property type="match status" value="1"/>
</dbReference>
<evidence type="ECO:0000313" key="18">
    <source>
        <dbReference type="EMBL" id="RAK59779.1"/>
    </source>
</evidence>
<dbReference type="Gene3D" id="3.30.450.20">
    <property type="entry name" value="PAS domain"/>
    <property type="match status" value="3"/>
</dbReference>
<dbReference type="Pfam" id="PF00512">
    <property type="entry name" value="HisKA"/>
    <property type="match status" value="1"/>
</dbReference>
<dbReference type="InterPro" id="IPR001789">
    <property type="entry name" value="Sig_transdc_resp-reg_receiver"/>
</dbReference>
<evidence type="ECO:0000256" key="6">
    <source>
        <dbReference type="ARBA" id="ARBA00022692"/>
    </source>
</evidence>
<dbReference type="SUPFAM" id="SSF47384">
    <property type="entry name" value="Homodimeric domain of signal transducing histidine kinase"/>
    <property type="match status" value="1"/>
</dbReference>
<feature type="domain" description="Response regulatory" evidence="15">
    <location>
        <begin position="640"/>
        <end position="757"/>
    </location>
</feature>
<dbReference type="InterPro" id="IPR036890">
    <property type="entry name" value="HATPase_C_sf"/>
</dbReference>
<dbReference type="Pfam" id="PF08447">
    <property type="entry name" value="PAS_3"/>
    <property type="match status" value="1"/>
</dbReference>
<dbReference type="InterPro" id="IPR000014">
    <property type="entry name" value="PAS"/>
</dbReference>
<dbReference type="Gene3D" id="3.40.50.2300">
    <property type="match status" value="1"/>
</dbReference>
<feature type="domain" description="PAS" evidence="16">
    <location>
        <begin position="117"/>
        <end position="189"/>
    </location>
</feature>
<keyword evidence="9" id="KW-0067">ATP-binding</keyword>
<dbReference type="SMART" id="SM00388">
    <property type="entry name" value="HisKA"/>
    <property type="match status" value="1"/>
</dbReference>
<evidence type="ECO:0000256" key="13">
    <source>
        <dbReference type="PROSITE-ProRule" id="PRU00169"/>
    </source>
</evidence>